<evidence type="ECO:0000256" key="1">
    <source>
        <dbReference type="SAM" id="Phobius"/>
    </source>
</evidence>
<keyword evidence="1" id="KW-0472">Membrane</keyword>
<feature type="domain" description="Protein FecR C-terminal" evidence="3">
    <location>
        <begin position="278"/>
        <end position="346"/>
    </location>
</feature>
<dbReference type="Gene3D" id="3.55.50.30">
    <property type="match status" value="1"/>
</dbReference>
<dbReference type="EMBL" id="JBHUPB010000007">
    <property type="protein sequence ID" value="MFD2967774.1"/>
    <property type="molecule type" value="Genomic_DNA"/>
</dbReference>
<keyword evidence="1" id="KW-1133">Transmembrane helix</keyword>
<comment type="caution">
    <text evidence="4">The sequence shown here is derived from an EMBL/GenBank/DDBJ whole genome shotgun (WGS) entry which is preliminary data.</text>
</comment>
<keyword evidence="1" id="KW-0812">Transmembrane</keyword>
<dbReference type="Gene3D" id="2.60.120.1440">
    <property type="match status" value="1"/>
</dbReference>
<dbReference type="Pfam" id="PF16344">
    <property type="entry name" value="FecR_C"/>
    <property type="match status" value="1"/>
</dbReference>
<dbReference type="InterPro" id="IPR006860">
    <property type="entry name" value="FecR"/>
</dbReference>
<sequence length="367" mass="40855">MKEQIGKRIASFWKGVLSKKEEQSLLEDIRVNESEIQEDLQRVFGADPKEDERLSEEAYQKLLDKIYDRMDAPVHMERPAARLRNWSIAAAMLLAVSLGLYTFVSQEERLVHHAHRTASTSNDTLKLVNDLQHDQQAVLSDGSTVILSSGSSLSYTKTYGVSNRTLHLKGRGRFKVAHDTTRPFVVWANGYTTTALGTDFTVDTRQDDRLDIYLQSGKIVVEATPAAKLSMEKKYLLPGDNLQILTEVGEVIMSNPQQRSLPIKKTVPAQRAAVEEVMSFQDTPLLAVFDSIGRKKEVRISSNADELAGLTFTGEFKSSESVTSIIGIVCQMNGLHFTETTDGGIIVSKEVEPLPSPLKEQSNKTNK</sequence>
<accession>A0ABW6BH17</accession>
<evidence type="ECO:0000313" key="4">
    <source>
        <dbReference type="EMBL" id="MFD2967774.1"/>
    </source>
</evidence>
<evidence type="ECO:0000259" key="3">
    <source>
        <dbReference type="Pfam" id="PF16344"/>
    </source>
</evidence>
<organism evidence="4 5">
    <name type="scientific">Sphingobacterium bambusae</name>
    <dbReference type="NCBI Taxonomy" id="662858"/>
    <lineage>
        <taxon>Bacteria</taxon>
        <taxon>Pseudomonadati</taxon>
        <taxon>Bacteroidota</taxon>
        <taxon>Sphingobacteriia</taxon>
        <taxon>Sphingobacteriales</taxon>
        <taxon>Sphingobacteriaceae</taxon>
        <taxon>Sphingobacterium</taxon>
    </lineage>
</organism>
<feature type="transmembrane region" description="Helical" evidence="1">
    <location>
        <begin position="86"/>
        <end position="104"/>
    </location>
</feature>
<evidence type="ECO:0000313" key="5">
    <source>
        <dbReference type="Proteomes" id="UP001597525"/>
    </source>
</evidence>
<dbReference type="PIRSF" id="PIRSF018266">
    <property type="entry name" value="FecR"/>
    <property type="match status" value="1"/>
</dbReference>
<evidence type="ECO:0000259" key="2">
    <source>
        <dbReference type="Pfam" id="PF04773"/>
    </source>
</evidence>
<protein>
    <submittedName>
        <fullName evidence="4">FecR family protein</fullName>
    </submittedName>
</protein>
<dbReference type="Pfam" id="PF04773">
    <property type="entry name" value="FecR"/>
    <property type="match status" value="1"/>
</dbReference>
<gene>
    <name evidence="4" type="ORF">ACFS7Y_10265</name>
</gene>
<dbReference type="RefSeq" id="WP_320183050.1">
    <property type="nucleotide sequence ID" value="NZ_CP138332.1"/>
</dbReference>
<dbReference type="InterPro" id="IPR032508">
    <property type="entry name" value="FecR_C"/>
</dbReference>
<name>A0ABW6BH17_9SPHI</name>
<dbReference type="PANTHER" id="PTHR30273:SF2">
    <property type="entry name" value="PROTEIN FECR"/>
    <property type="match status" value="1"/>
</dbReference>
<dbReference type="Proteomes" id="UP001597525">
    <property type="component" value="Unassembled WGS sequence"/>
</dbReference>
<reference evidence="5" key="1">
    <citation type="journal article" date="2019" name="Int. J. Syst. Evol. Microbiol.">
        <title>The Global Catalogue of Microorganisms (GCM) 10K type strain sequencing project: providing services to taxonomists for standard genome sequencing and annotation.</title>
        <authorList>
            <consortium name="The Broad Institute Genomics Platform"/>
            <consortium name="The Broad Institute Genome Sequencing Center for Infectious Disease"/>
            <person name="Wu L."/>
            <person name="Ma J."/>
        </authorList>
    </citation>
    <scope>NUCLEOTIDE SEQUENCE [LARGE SCALE GENOMIC DNA]</scope>
    <source>
        <strain evidence="5">KCTC 22814</strain>
    </source>
</reference>
<dbReference type="PANTHER" id="PTHR30273">
    <property type="entry name" value="PERIPLASMIC SIGNAL SENSOR AND SIGMA FACTOR ACTIVATOR FECR-RELATED"/>
    <property type="match status" value="1"/>
</dbReference>
<keyword evidence="5" id="KW-1185">Reference proteome</keyword>
<dbReference type="InterPro" id="IPR012373">
    <property type="entry name" value="Ferrdict_sens_TM"/>
</dbReference>
<feature type="domain" description="FecR protein" evidence="2">
    <location>
        <begin position="135"/>
        <end position="219"/>
    </location>
</feature>
<proteinExistence type="predicted"/>